<dbReference type="InterPro" id="IPR017706">
    <property type="entry name" value="Peptidase_M20/DapE_YgeY"/>
</dbReference>
<dbReference type="InterPro" id="IPR050072">
    <property type="entry name" value="Peptidase_M20A"/>
</dbReference>
<accession>A0A644Y995</accession>
<dbReference type="GO" id="GO:0008777">
    <property type="term" value="F:acetylornithine deacetylase activity"/>
    <property type="evidence" value="ECO:0007669"/>
    <property type="project" value="TreeGrafter"/>
</dbReference>
<reference evidence="6" key="1">
    <citation type="submission" date="2019-08" db="EMBL/GenBank/DDBJ databases">
        <authorList>
            <person name="Kucharzyk K."/>
            <person name="Murdoch R.W."/>
            <person name="Higgins S."/>
            <person name="Loffler F."/>
        </authorList>
    </citation>
    <scope>NUCLEOTIDE SEQUENCE</scope>
</reference>
<keyword evidence="3 6" id="KW-0378">Hydrolase</keyword>
<dbReference type="PROSITE" id="PS00758">
    <property type="entry name" value="ARGE_DAPE_CPG2_1"/>
    <property type="match status" value="1"/>
</dbReference>
<name>A0A644Y995_9ZZZZ</name>
<evidence type="ECO:0000259" key="5">
    <source>
        <dbReference type="Pfam" id="PF07687"/>
    </source>
</evidence>
<comment type="cofactor">
    <cofactor evidence="1">
        <name>Zn(2+)</name>
        <dbReference type="ChEBI" id="CHEBI:29105"/>
    </cofactor>
</comment>
<dbReference type="PANTHER" id="PTHR43808:SF31">
    <property type="entry name" value="N-ACETYL-L-CITRULLINE DEACETYLASE"/>
    <property type="match status" value="1"/>
</dbReference>
<sequence length="407" mass="45232">MDFEQILAHANANKAELFSFLRDIVAIESFDGNEGAVIQRIRQEMEKIGFDRIEIDPMGNLLGYLGHGRHLIAMDAHIDTVTYGDKSNWTFDPFQGMENEELIGGLGATDQKGGMASMIYAAKIIRDLQLEDDYTLLVTGTVMEENGDGLCWQYIIEQDGVRPEFALLTEPSDGCIRQGQRGRMEIMVRTQGVSCHGSTPYLGSNAVYRMAPVIAAVERLNEQMTDDGVLGKGSITISEISSTSPSRCAVADSCTVSLDRRLNARETPESALAQLRALPEIVQAQATVELYRFEQPSYTGLVYSSEKYYPSWIIQQSEPACQSVITAFRSLFNEEPVVSPWQFSTNGVAIMGRHHIPCVGFGPGRVQYAHCPNEITYKNDLVRCCAMYASIPSLYLAHLSKDRQRVE</sequence>
<feature type="domain" description="Peptidase M20 dimerisation" evidence="5">
    <location>
        <begin position="179"/>
        <end position="278"/>
    </location>
</feature>
<keyword evidence="2" id="KW-0479">Metal-binding</keyword>
<gene>
    <name evidence="6" type="primary">ylmB_6</name>
    <name evidence="6" type="ORF">SDC9_70974</name>
</gene>
<dbReference type="SUPFAM" id="SSF53187">
    <property type="entry name" value="Zn-dependent exopeptidases"/>
    <property type="match status" value="1"/>
</dbReference>
<dbReference type="GO" id="GO:0006526">
    <property type="term" value="P:L-arginine biosynthetic process"/>
    <property type="evidence" value="ECO:0007669"/>
    <property type="project" value="TreeGrafter"/>
</dbReference>
<dbReference type="PANTHER" id="PTHR43808">
    <property type="entry name" value="ACETYLORNITHINE DEACETYLASE"/>
    <property type="match status" value="1"/>
</dbReference>
<evidence type="ECO:0000256" key="2">
    <source>
        <dbReference type="ARBA" id="ARBA00022723"/>
    </source>
</evidence>
<dbReference type="InterPro" id="IPR001261">
    <property type="entry name" value="ArgE/DapE_CS"/>
</dbReference>
<protein>
    <submittedName>
        <fullName evidence="6">N-formyl-4-amino-5-aminomethyl-2-methylpyrimidine deformylase</fullName>
        <ecNumber evidence="6">3.5.1.-</ecNumber>
    </submittedName>
</protein>
<dbReference type="Gene3D" id="3.40.630.10">
    <property type="entry name" value="Zn peptidases"/>
    <property type="match status" value="2"/>
</dbReference>
<dbReference type="AlphaFoldDB" id="A0A644Y995"/>
<dbReference type="NCBIfam" id="NF009555">
    <property type="entry name" value="PRK13004.1"/>
    <property type="match status" value="1"/>
</dbReference>
<dbReference type="Pfam" id="PF07687">
    <property type="entry name" value="M20_dimer"/>
    <property type="match status" value="1"/>
</dbReference>
<dbReference type="Gene3D" id="3.30.70.360">
    <property type="match status" value="1"/>
</dbReference>
<dbReference type="InterPro" id="IPR002933">
    <property type="entry name" value="Peptidase_M20"/>
</dbReference>
<dbReference type="InterPro" id="IPR036264">
    <property type="entry name" value="Bact_exopeptidase_dim_dom"/>
</dbReference>
<comment type="caution">
    <text evidence="6">The sequence shown here is derived from an EMBL/GenBank/DDBJ whole genome shotgun (WGS) entry which is preliminary data.</text>
</comment>
<evidence type="ECO:0000256" key="3">
    <source>
        <dbReference type="ARBA" id="ARBA00022801"/>
    </source>
</evidence>
<evidence type="ECO:0000313" key="6">
    <source>
        <dbReference type="EMBL" id="MPM24491.1"/>
    </source>
</evidence>
<dbReference type="EC" id="3.5.1.-" evidence="6"/>
<proteinExistence type="predicted"/>
<dbReference type="Pfam" id="PF01546">
    <property type="entry name" value="Peptidase_M20"/>
    <property type="match status" value="1"/>
</dbReference>
<dbReference type="NCBIfam" id="TIGR03526">
    <property type="entry name" value="selenium_YgeY"/>
    <property type="match status" value="1"/>
</dbReference>
<dbReference type="GO" id="GO:0046872">
    <property type="term" value="F:metal ion binding"/>
    <property type="evidence" value="ECO:0007669"/>
    <property type="project" value="UniProtKB-KW"/>
</dbReference>
<dbReference type="SUPFAM" id="SSF55031">
    <property type="entry name" value="Bacterial exopeptidase dimerisation domain"/>
    <property type="match status" value="1"/>
</dbReference>
<dbReference type="InterPro" id="IPR011650">
    <property type="entry name" value="Peptidase_M20_dimer"/>
</dbReference>
<organism evidence="6">
    <name type="scientific">bioreactor metagenome</name>
    <dbReference type="NCBI Taxonomy" id="1076179"/>
    <lineage>
        <taxon>unclassified sequences</taxon>
        <taxon>metagenomes</taxon>
        <taxon>ecological metagenomes</taxon>
    </lineage>
</organism>
<dbReference type="EMBL" id="VSSQ01004274">
    <property type="protein sequence ID" value="MPM24491.1"/>
    <property type="molecule type" value="Genomic_DNA"/>
</dbReference>
<evidence type="ECO:0000256" key="4">
    <source>
        <dbReference type="ARBA" id="ARBA00022833"/>
    </source>
</evidence>
<keyword evidence="4" id="KW-0862">Zinc</keyword>
<evidence type="ECO:0000256" key="1">
    <source>
        <dbReference type="ARBA" id="ARBA00001947"/>
    </source>
</evidence>